<evidence type="ECO:0000313" key="1">
    <source>
        <dbReference type="EMBL" id="KAG2831288.1"/>
    </source>
</evidence>
<dbReference type="Proteomes" id="UP000697107">
    <property type="component" value="Unassembled WGS sequence"/>
</dbReference>
<dbReference type="VEuPathDB" id="FungiDB:PC110_g21881"/>
<reference evidence="2" key="1">
    <citation type="submission" date="2018-10" db="EMBL/GenBank/DDBJ databases">
        <title>Effector identification in a new, highly contiguous assembly of the strawberry crown rot pathogen Phytophthora cactorum.</title>
        <authorList>
            <person name="Armitage A.D."/>
            <person name="Nellist C.F."/>
            <person name="Bates H."/>
            <person name="Vickerstaff R.J."/>
            <person name="Harrison R.J."/>
        </authorList>
    </citation>
    <scope>NUCLEOTIDE SEQUENCE</scope>
    <source>
        <strain evidence="1">15-7</strain>
        <strain evidence="2">P415</strain>
    </source>
</reference>
<comment type="caution">
    <text evidence="2">The sequence shown here is derived from an EMBL/GenBank/DDBJ whole genome shotgun (WGS) entry which is preliminary data.</text>
</comment>
<accession>A0A8T1FVK5</accession>
<dbReference type="AlphaFoldDB" id="A0A8T1FVK5"/>
<evidence type="ECO:0000313" key="3">
    <source>
        <dbReference type="Proteomes" id="UP000697107"/>
    </source>
</evidence>
<dbReference type="Proteomes" id="UP000735874">
    <property type="component" value="Unassembled WGS sequence"/>
</dbReference>
<gene>
    <name evidence="1" type="ORF">PC113_g20962</name>
    <name evidence="2" type="ORF">PC118_g9579</name>
</gene>
<organism evidence="2 3">
    <name type="scientific">Phytophthora cactorum</name>
    <dbReference type="NCBI Taxonomy" id="29920"/>
    <lineage>
        <taxon>Eukaryota</taxon>
        <taxon>Sar</taxon>
        <taxon>Stramenopiles</taxon>
        <taxon>Oomycota</taxon>
        <taxon>Peronosporomycetes</taxon>
        <taxon>Peronosporales</taxon>
        <taxon>Peronosporaceae</taxon>
        <taxon>Phytophthora</taxon>
    </lineage>
</organism>
<sequence>MEYSDVFRVRLGHDAAAEVEPLEVRLVGGAQPYRSGVRRYPEAQRTSLREYVRELEAAGLVEGNKTKSLGMPGAAGGEAGHW</sequence>
<evidence type="ECO:0000313" key="2">
    <source>
        <dbReference type="EMBL" id="KAG2983178.1"/>
    </source>
</evidence>
<name>A0A8T1FVK5_9STRA</name>
<dbReference type="EMBL" id="RCML01000263">
    <property type="protein sequence ID" value="KAG2983178.1"/>
    <property type="molecule type" value="Genomic_DNA"/>
</dbReference>
<protein>
    <submittedName>
        <fullName evidence="2">Uncharacterized protein</fullName>
    </submittedName>
</protein>
<proteinExistence type="predicted"/>
<dbReference type="EMBL" id="RCMG01001285">
    <property type="protein sequence ID" value="KAG2831288.1"/>
    <property type="molecule type" value="Genomic_DNA"/>
</dbReference>